<organism evidence="2 3">
    <name type="scientific">Cryptosporangium minutisporangium</name>
    <dbReference type="NCBI Taxonomy" id="113569"/>
    <lineage>
        <taxon>Bacteria</taxon>
        <taxon>Bacillati</taxon>
        <taxon>Actinomycetota</taxon>
        <taxon>Actinomycetes</taxon>
        <taxon>Cryptosporangiales</taxon>
        <taxon>Cryptosporangiaceae</taxon>
        <taxon>Cryptosporangium</taxon>
    </lineage>
</organism>
<comment type="caution">
    <text evidence="2">The sequence shown here is derived from an EMBL/GenBank/DDBJ whole genome shotgun (WGS) entry which is preliminary data.</text>
</comment>
<dbReference type="Proteomes" id="UP001501676">
    <property type="component" value="Unassembled WGS sequence"/>
</dbReference>
<proteinExistence type="predicted"/>
<evidence type="ECO:0000313" key="3">
    <source>
        <dbReference type="Proteomes" id="UP001501676"/>
    </source>
</evidence>
<dbReference type="RefSeq" id="WP_345731934.1">
    <property type="nucleotide sequence ID" value="NZ_BAAAYN010000044.1"/>
</dbReference>
<protein>
    <submittedName>
        <fullName evidence="2">Uncharacterized protein</fullName>
    </submittedName>
</protein>
<gene>
    <name evidence="2" type="ORF">GCM10020369_63590</name>
</gene>
<accession>A0ABP6T8Q3</accession>
<keyword evidence="3" id="KW-1185">Reference proteome</keyword>
<evidence type="ECO:0000313" key="2">
    <source>
        <dbReference type="EMBL" id="GAA3394382.1"/>
    </source>
</evidence>
<feature type="region of interest" description="Disordered" evidence="1">
    <location>
        <begin position="81"/>
        <end position="100"/>
    </location>
</feature>
<evidence type="ECO:0000256" key="1">
    <source>
        <dbReference type="SAM" id="MobiDB-lite"/>
    </source>
</evidence>
<dbReference type="EMBL" id="BAAAYN010000044">
    <property type="protein sequence ID" value="GAA3394382.1"/>
    <property type="molecule type" value="Genomic_DNA"/>
</dbReference>
<reference evidence="3" key="1">
    <citation type="journal article" date="2019" name="Int. J. Syst. Evol. Microbiol.">
        <title>The Global Catalogue of Microorganisms (GCM) 10K type strain sequencing project: providing services to taxonomists for standard genome sequencing and annotation.</title>
        <authorList>
            <consortium name="The Broad Institute Genomics Platform"/>
            <consortium name="The Broad Institute Genome Sequencing Center for Infectious Disease"/>
            <person name="Wu L."/>
            <person name="Ma J."/>
        </authorList>
    </citation>
    <scope>NUCLEOTIDE SEQUENCE [LARGE SCALE GENOMIC DNA]</scope>
    <source>
        <strain evidence="3">JCM 9458</strain>
    </source>
</reference>
<name>A0ABP6T8Q3_9ACTN</name>
<sequence>MTTVVEAFASVAAQVVERFVGRNGRVRGSAVVHAVHPERWLGEIRVPAPACRVGVAGFELDALVPTDDPVTCARCLQSGQHSTVNSAGPRQLALWEAENP</sequence>